<sequence length="239" mass="27536">MRHTEISYEGLIGDFVIGWSYCRFVPESRLDKLGPMKHIVFGSPVCNRTNEFFVTHYDLAEGLQMLHSSQFYEPHRLTVFEQGEGFDLDSFTEQYGYTFKYKEYLMTLDLSSMNEPKSDLVSLIREPREVVLVNDSFQKEIVDPERIEDKQLFTYYVEKNRPVTHGRFSLIGDTACLDHVITLEEYRGKGLAKALCKTMLMDAKDFGAGTSVLAASLTGYPLYVSLGYREVANMYIFEK</sequence>
<dbReference type="InterPro" id="IPR016181">
    <property type="entry name" value="Acyl_CoA_acyltransferase"/>
</dbReference>
<reference evidence="2 3" key="1">
    <citation type="submission" date="2019-03" db="EMBL/GenBank/DDBJ databases">
        <title>Genomic Encyclopedia of Type Strains, Phase IV (KMG-IV): sequencing the most valuable type-strain genomes for metagenomic binning, comparative biology and taxonomic classification.</title>
        <authorList>
            <person name="Goeker M."/>
        </authorList>
    </citation>
    <scope>NUCLEOTIDE SEQUENCE [LARGE SCALE GENOMIC DNA]</scope>
    <source>
        <strain evidence="2 3">DSM 46831</strain>
    </source>
</reference>
<organism evidence="2 3">
    <name type="scientific">Baia soyae</name>
    <dbReference type="NCBI Taxonomy" id="1544746"/>
    <lineage>
        <taxon>Bacteria</taxon>
        <taxon>Bacillati</taxon>
        <taxon>Bacillota</taxon>
        <taxon>Bacilli</taxon>
        <taxon>Bacillales</taxon>
        <taxon>Thermoactinomycetaceae</taxon>
        <taxon>Baia</taxon>
    </lineage>
</organism>
<dbReference type="Gene3D" id="3.40.630.30">
    <property type="match status" value="1"/>
</dbReference>
<keyword evidence="3" id="KW-1185">Reference proteome</keyword>
<dbReference type="InterPro" id="IPR000182">
    <property type="entry name" value="GNAT_dom"/>
</dbReference>
<gene>
    <name evidence="2" type="ORF">EDD57_1108</name>
</gene>
<dbReference type="Pfam" id="PF13673">
    <property type="entry name" value="Acetyltransf_10"/>
    <property type="match status" value="1"/>
</dbReference>
<dbReference type="RefSeq" id="WP_131848362.1">
    <property type="nucleotide sequence ID" value="NZ_SLXV01000010.1"/>
</dbReference>
<keyword evidence="2" id="KW-0808">Transferase</keyword>
<evidence type="ECO:0000313" key="2">
    <source>
        <dbReference type="EMBL" id="TCP69286.1"/>
    </source>
</evidence>
<accession>A0A4R2S003</accession>
<dbReference type="GO" id="GO:0016747">
    <property type="term" value="F:acyltransferase activity, transferring groups other than amino-acyl groups"/>
    <property type="evidence" value="ECO:0007669"/>
    <property type="project" value="InterPro"/>
</dbReference>
<dbReference type="AlphaFoldDB" id="A0A4R2S003"/>
<dbReference type="Proteomes" id="UP000294746">
    <property type="component" value="Unassembled WGS sequence"/>
</dbReference>
<evidence type="ECO:0000313" key="3">
    <source>
        <dbReference type="Proteomes" id="UP000294746"/>
    </source>
</evidence>
<dbReference type="EMBL" id="SLXV01000010">
    <property type="protein sequence ID" value="TCP69286.1"/>
    <property type="molecule type" value="Genomic_DNA"/>
</dbReference>
<evidence type="ECO:0000259" key="1">
    <source>
        <dbReference type="PROSITE" id="PS51186"/>
    </source>
</evidence>
<dbReference type="PROSITE" id="PS51186">
    <property type="entry name" value="GNAT"/>
    <property type="match status" value="1"/>
</dbReference>
<comment type="caution">
    <text evidence="2">The sequence shown here is derived from an EMBL/GenBank/DDBJ whole genome shotgun (WGS) entry which is preliminary data.</text>
</comment>
<dbReference type="SUPFAM" id="SSF55729">
    <property type="entry name" value="Acyl-CoA N-acyltransferases (Nat)"/>
    <property type="match status" value="1"/>
</dbReference>
<protein>
    <submittedName>
        <fullName evidence="2">Acetyltransferase (GNAT) family protein</fullName>
    </submittedName>
</protein>
<dbReference type="OrthoDB" id="119498at2"/>
<name>A0A4R2S003_9BACL</name>
<proteinExistence type="predicted"/>
<dbReference type="CDD" id="cd04301">
    <property type="entry name" value="NAT_SF"/>
    <property type="match status" value="1"/>
</dbReference>
<feature type="domain" description="N-acetyltransferase" evidence="1">
    <location>
        <begin position="108"/>
        <end position="239"/>
    </location>
</feature>